<proteinExistence type="predicted"/>
<evidence type="ECO:0000313" key="1">
    <source>
        <dbReference type="EMBL" id="MDU0371980.1"/>
    </source>
</evidence>
<organism evidence="1 2">
    <name type="scientific">Hymenobacter endophyticus</name>
    <dbReference type="NCBI Taxonomy" id="3076335"/>
    <lineage>
        <taxon>Bacteria</taxon>
        <taxon>Pseudomonadati</taxon>
        <taxon>Bacteroidota</taxon>
        <taxon>Cytophagia</taxon>
        <taxon>Cytophagales</taxon>
        <taxon>Hymenobacteraceae</taxon>
        <taxon>Hymenobacter</taxon>
    </lineage>
</organism>
<protein>
    <submittedName>
        <fullName evidence="1">Uncharacterized protein</fullName>
    </submittedName>
</protein>
<accession>A0ABU3TKT3</accession>
<dbReference type="RefSeq" id="WP_315999438.1">
    <property type="nucleotide sequence ID" value="NZ_JAWDJT010000012.1"/>
</dbReference>
<gene>
    <name evidence="1" type="ORF">ROI90_16365</name>
</gene>
<sequence>MSQHLFDAFASVTTLNKVARPVEVFCGWDRPDQRHFLVVEDMSDEAQEQPFPQYVFSNLRLPGGGQMTAQNVVDTLVTYGISVPDGLLEALQEDQQQDKGEGRRNW</sequence>
<dbReference type="EMBL" id="JAWDJT010000012">
    <property type="protein sequence ID" value="MDU0371980.1"/>
    <property type="molecule type" value="Genomic_DNA"/>
</dbReference>
<dbReference type="Proteomes" id="UP001250698">
    <property type="component" value="Unassembled WGS sequence"/>
</dbReference>
<name>A0ABU3TKT3_9BACT</name>
<keyword evidence="2" id="KW-1185">Reference proteome</keyword>
<evidence type="ECO:0000313" key="2">
    <source>
        <dbReference type="Proteomes" id="UP001250698"/>
    </source>
</evidence>
<comment type="caution">
    <text evidence="1">The sequence shown here is derived from an EMBL/GenBank/DDBJ whole genome shotgun (WGS) entry which is preliminary data.</text>
</comment>
<reference evidence="1 2" key="1">
    <citation type="submission" date="2023-10" db="EMBL/GenBank/DDBJ databases">
        <title>Hymenobacter endophyticus sp. nov., an isolate from the leaf tissues of wheat.</title>
        <authorList>
            <person name="Dai Y."/>
        </authorList>
    </citation>
    <scope>NUCLEOTIDE SEQUENCE [LARGE SCALE GENOMIC DNA]</scope>
    <source>
        <strain evidence="1 2">ZK17L-C2</strain>
    </source>
</reference>